<reference evidence="2" key="3">
    <citation type="submission" date="2025-08" db="UniProtKB">
        <authorList>
            <consortium name="Ensembl"/>
        </authorList>
    </citation>
    <scope>IDENTIFICATION</scope>
    <source>
        <strain evidence="2">17573</strain>
    </source>
</reference>
<protein>
    <submittedName>
        <fullName evidence="2">Uncharacterized protein</fullName>
    </submittedName>
</protein>
<keyword evidence="3" id="KW-1185">Reference proteome</keyword>
<accession>A0A5F7ZT98</accession>
<reference evidence="2" key="2">
    <citation type="submission" date="2019-01" db="EMBL/GenBank/DDBJ databases">
        <authorList>
            <person name="Graves T."/>
            <person name="Eichler E.E."/>
            <person name="Wilson R.K."/>
        </authorList>
    </citation>
    <scope>NUCLEOTIDE SEQUENCE [LARGE SCALE GENOMIC DNA]</scope>
    <source>
        <strain evidence="2">17573</strain>
    </source>
</reference>
<dbReference type="InParanoid" id="A0A5F7ZT98"/>
<dbReference type="VEuPathDB" id="HostDB:ENSMMUG00000064016"/>
<reference evidence="3" key="1">
    <citation type="journal article" date="2007" name="Science">
        <title>Evolutionary and biomedical insights from the rhesus macaque genome.</title>
        <authorList>
            <person name="Gibbs R.A."/>
            <person name="Rogers J."/>
            <person name="Katze M.G."/>
            <person name="Bumgarner R."/>
            <person name="Weinstock G.M."/>
            <person name="Mardis E.R."/>
            <person name="Remington K.A."/>
            <person name="Strausberg R.L."/>
            <person name="Venter J.C."/>
            <person name="Wilson R.K."/>
            <person name="Batzer M.A."/>
            <person name="Bustamante C.D."/>
            <person name="Eichler E.E."/>
            <person name="Hahn M.W."/>
            <person name="Hardison R.C."/>
            <person name="Makova K.D."/>
            <person name="Miller W."/>
            <person name="Milosavljevic A."/>
            <person name="Palermo R.E."/>
            <person name="Siepel A."/>
            <person name="Sikela J.M."/>
            <person name="Attaway T."/>
            <person name="Bell S."/>
            <person name="Bernard K.E."/>
            <person name="Buhay C.J."/>
            <person name="Chandrabose M.N."/>
            <person name="Dao M."/>
            <person name="Davis C."/>
            <person name="Delehaunty K.D."/>
            <person name="Ding Y."/>
            <person name="Dinh H.H."/>
            <person name="Dugan-Rocha S."/>
            <person name="Fulton L.A."/>
            <person name="Gabisi R.A."/>
            <person name="Garner T.T."/>
            <person name="Godfrey J."/>
            <person name="Hawes A.C."/>
            <person name="Hernandez J."/>
            <person name="Hines S."/>
            <person name="Holder M."/>
            <person name="Hume J."/>
            <person name="Jhangiani S.N."/>
            <person name="Joshi V."/>
            <person name="Khan Z.M."/>
            <person name="Kirkness E.F."/>
            <person name="Cree A."/>
            <person name="Fowler R.G."/>
            <person name="Lee S."/>
            <person name="Lewis L.R."/>
            <person name="Li Z."/>
            <person name="Liu Y.-S."/>
            <person name="Moore S.M."/>
            <person name="Muzny D."/>
            <person name="Nazareth L.V."/>
            <person name="Ngo D.N."/>
            <person name="Okwuonu G.O."/>
            <person name="Pai G."/>
            <person name="Parker D."/>
            <person name="Paul H.A."/>
            <person name="Pfannkoch C."/>
            <person name="Pohl C.S."/>
            <person name="Rogers Y.-H.C."/>
            <person name="Ruiz S.J."/>
            <person name="Sabo A."/>
            <person name="Santibanez J."/>
            <person name="Schneider B.W."/>
            <person name="Smith S.M."/>
            <person name="Sodergren E."/>
            <person name="Svatek A.F."/>
            <person name="Utterback T.R."/>
            <person name="Vattathil S."/>
            <person name="Warren W."/>
            <person name="White C.S."/>
            <person name="Chinwalla A.T."/>
            <person name="Feng Y."/>
            <person name="Halpern A.L."/>
            <person name="Hillier L.W."/>
            <person name="Huang X."/>
            <person name="Minx P."/>
            <person name="Nelson J.O."/>
            <person name="Pepin K.H."/>
            <person name="Qin X."/>
            <person name="Sutton G.G."/>
            <person name="Venter E."/>
            <person name="Walenz B.P."/>
            <person name="Wallis J.W."/>
            <person name="Worley K.C."/>
            <person name="Yang S.-P."/>
            <person name="Jones S.M."/>
            <person name="Marra M.A."/>
            <person name="Rocchi M."/>
            <person name="Schein J.E."/>
            <person name="Baertsch R."/>
            <person name="Clarke L."/>
            <person name="Csuros M."/>
            <person name="Glasscock J."/>
            <person name="Harris R.A."/>
            <person name="Havlak P."/>
            <person name="Jackson A.R."/>
            <person name="Jiang H."/>
            <person name="Liu Y."/>
            <person name="Messina D.N."/>
            <person name="Shen Y."/>
            <person name="Song H.X.-Z."/>
            <person name="Wylie T."/>
            <person name="Zhang L."/>
            <person name="Birney E."/>
            <person name="Han K."/>
            <person name="Konkel M.K."/>
            <person name="Lee J."/>
            <person name="Smit A.F.A."/>
            <person name="Ullmer B."/>
            <person name="Wang H."/>
            <person name="Xing J."/>
            <person name="Burhans R."/>
            <person name="Cheng Z."/>
            <person name="Karro J.E."/>
            <person name="Ma J."/>
            <person name="Raney B."/>
            <person name="She X."/>
            <person name="Cox M.J."/>
            <person name="Demuth J.P."/>
            <person name="Dumas L.J."/>
            <person name="Han S.-G."/>
            <person name="Hopkins J."/>
            <person name="Karimpour-Fard A."/>
            <person name="Kim Y.H."/>
            <person name="Pollack J.R."/>
            <person name="Vinar T."/>
            <person name="Addo-Quaye C."/>
            <person name="Degenhardt J."/>
            <person name="Denby A."/>
            <person name="Hubisz M.J."/>
            <person name="Indap A."/>
            <person name="Kosiol C."/>
            <person name="Lahn B.T."/>
            <person name="Lawson H.A."/>
            <person name="Marklein A."/>
            <person name="Nielsen R."/>
            <person name="Vallender E.J."/>
            <person name="Clark A.G."/>
            <person name="Ferguson B."/>
            <person name="Hernandez R.D."/>
            <person name="Hirani K."/>
            <person name="Kehrer-Sawatzki H."/>
            <person name="Kolb J."/>
            <person name="Patil S."/>
            <person name="Pu L.-L."/>
            <person name="Ren Y."/>
            <person name="Smith D.G."/>
            <person name="Wheeler D.A."/>
            <person name="Schenck I."/>
            <person name="Ball E.V."/>
            <person name="Chen R."/>
            <person name="Cooper D.N."/>
            <person name="Giardine B."/>
            <person name="Hsu F."/>
            <person name="Kent W.J."/>
            <person name="Lesk A."/>
            <person name="Nelson D.L."/>
            <person name="O'brien W.E."/>
            <person name="Pruefer K."/>
            <person name="Stenson P.D."/>
            <person name="Wallace J.C."/>
            <person name="Ke H."/>
            <person name="Liu X.-M."/>
            <person name="Wang P."/>
            <person name="Xiang A.P."/>
            <person name="Yang F."/>
            <person name="Barber G.P."/>
            <person name="Haussler D."/>
            <person name="Karolchik D."/>
            <person name="Kern A.D."/>
            <person name="Kuhn R.M."/>
            <person name="Smith K.E."/>
            <person name="Zwieg A.S."/>
        </authorList>
    </citation>
    <scope>NUCLEOTIDE SEQUENCE [LARGE SCALE GENOMIC DNA]</scope>
    <source>
        <strain evidence="3">17573</strain>
    </source>
</reference>
<dbReference type="PANTHER" id="PTHR12138:SF152">
    <property type="entry name" value="C2H2-TYPE DOMAIN-CONTAINING PROTEIN"/>
    <property type="match status" value="1"/>
</dbReference>
<feature type="transmembrane region" description="Helical" evidence="1">
    <location>
        <begin position="107"/>
        <end position="130"/>
    </location>
</feature>
<dbReference type="PANTHER" id="PTHR12138">
    <property type="entry name" value="PRIMATE-EXPANDED PROTEIN FAMILY"/>
    <property type="match status" value="1"/>
</dbReference>
<dbReference type="GeneTree" id="ENSGT01150000286943"/>
<proteinExistence type="predicted"/>
<evidence type="ECO:0000313" key="3">
    <source>
        <dbReference type="Proteomes" id="UP000006718"/>
    </source>
</evidence>
<keyword evidence="1" id="KW-0472">Membrane</keyword>
<dbReference type="Proteomes" id="UP000006718">
    <property type="component" value="Chromosome 6"/>
</dbReference>
<evidence type="ECO:0000256" key="1">
    <source>
        <dbReference type="SAM" id="Phobius"/>
    </source>
</evidence>
<sequence length="151" mass="16521">FFFFFETGSALLPRLECSGAISAHCNLCLLGLSNLPTSASLVAGTIGTHHHAWLIFVFLIETGCHHVGQAALELLTSGDPPALASQSAGITGMGHRARPSLPSSWPIFPVVLVTVYNIIYFTYLLCLFLLSSHPHWKHDSEEQGFLCFFVY</sequence>
<dbReference type="Ensembl" id="ENSMMUT00000102216.1">
    <property type="protein sequence ID" value="ENSMMUP00000068841.1"/>
    <property type="gene ID" value="ENSMMUG00000064016.1"/>
</dbReference>
<evidence type="ECO:0000313" key="2">
    <source>
        <dbReference type="Ensembl" id="ENSMMUP00000068841.1"/>
    </source>
</evidence>
<dbReference type="Bgee" id="ENSMMUG00000064016">
    <property type="expression patterns" value="Expressed in adipose tissue and 1 other cell type or tissue"/>
</dbReference>
<name>A0A5F7ZT98_MACMU</name>
<keyword evidence="1" id="KW-0812">Transmembrane</keyword>
<dbReference type="AlphaFoldDB" id="A0A5F7ZT98"/>
<dbReference type="PRINTS" id="PR02045">
    <property type="entry name" value="F138DOMAIN"/>
</dbReference>
<reference evidence="2" key="4">
    <citation type="submission" date="2025-09" db="UniProtKB">
        <authorList>
            <consortium name="Ensembl"/>
        </authorList>
    </citation>
    <scope>IDENTIFICATION</scope>
    <source>
        <strain evidence="2">17573</strain>
    </source>
</reference>
<organism evidence="2 3">
    <name type="scientific">Macaca mulatta</name>
    <name type="common">Rhesus macaque</name>
    <dbReference type="NCBI Taxonomy" id="9544"/>
    <lineage>
        <taxon>Eukaryota</taxon>
        <taxon>Metazoa</taxon>
        <taxon>Chordata</taxon>
        <taxon>Craniata</taxon>
        <taxon>Vertebrata</taxon>
        <taxon>Euteleostomi</taxon>
        <taxon>Mammalia</taxon>
        <taxon>Eutheria</taxon>
        <taxon>Euarchontoglires</taxon>
        <taxon>Primates</taxon>
        <taxon>Haplorrhini</taxon>
        <taxon>Catarrhini</taxon>
        <taxon>Cercopithecidae</taxon>
        <taxon>Cercopithecinae</taxon>
        <taxon>Macaca</taxon>
    </lineage>
</organism>
<keyword evidence="1" id="KW-1133">Transmembrane helix</keyword>